<dbReference type="EMBL" id="PDNB01000017">
    <property type="protein sequence ID" value="PGH16473.1"/>
    <property type="molecule type" value="Genomic_DNA"/>
</dbReference>
<evidence type="ECO:0000313" key="2">
    <source>
        <dbReference type="Proteomes" id="UP000223968"/>
    </source>
</evidence>
<reference evidence="1 2" key="1">
    <citation type="submission" date="2017-10" db="EMBL/GenBank/DDBJ databases">
        <title>Comparative genomics in systemic dimorphic fungi from Ajellomycetaceae.</title>
        <authorList>
            <person name="Munoz J.F."/>
            <person name="Mcewen J.G."/>
            <person name="Clay O.K."/>
            <person name="Cuomo C.A."/>
        </authorList>
    </citation>
    <scope>NUCLEOTIDE SEQUENCE [LARGE SCALE GENOMIC DNA]</scope>
    <source>
        <strain evidence="1 2">UAMH5409</strain>
    </source>
</reference>
<evidence type="ECO:0000313" key="1">
    <source>
        <dbReference type="EMBL" id="PGH16473.1"/>
    </source>
</evidence>
<accession>A0A2B7Y618</accession>
<gene>
    <name evidence="1" type="ORF">AJ79_01804</name>
</gene>
<dbReference type="AlphaFoldDB" id="A0A2B7Y618"/>
<organism evidence="1 2">
    <name type="scientific">Helicocarpus griseus UAMH5409</name>
    <dbReference type="NCBI Taxonomy" id="1447875"/>
    <lineage>
        <taxon>Eukaryota</taxon>
        <taxon>Fungi</taxon>
        <taxon>Dikarya</taxon>
        <taxon>Ascomycota</taxon>
        <taxon>Pezizomycotina</taxon>
        <taxon>Eurotiomycetes</taxon>
        <taxon>Eurotiomycetidae</taxon>
        <taxon>Onygenales</taxon>
        <taxon>Ajellomycetaceae</taxon>
        <taxon>Helicocarpus</taxon>
    </lineage>
</organism>
<proteinExistence type="predicted"/>
<keyword evidence="2" id="KW-1185">Reference proteome</keyword>
<protein>
    <submittedName>
        <fullName evidence="1">Uncharacterized protein</fullName>
    </submittedName>
</protein>
<sequence length="96" mass="10933">MFQYKRTRTSGHQRFQHVSDAYIDNYFTQFLALCKAKSSEIVIDGNMGPTIRGAHIRSPINGKLNPENQSIFVNMALVNRSVAASANRPLLKRYLF</sequence>
<comment type="caution">
    <text evidence="1">The sequence shown here is derived from an EMBL/GenBank/DDBJ whole genome shotgun (WGS) entry which is preliminary data.</text>
</comment>
<name>A0A2B7Y618_9EURO</name>
<dbReference type="Proteomes" id="UP000223968">
    <property type="component" value="Unassembled WGS sequence"/>
</dbReference>